<evidence type="ECO:0000313" key="1">
    <source>
        <dbReference type="EMBL" id="PIU75156.1"/>
    </source>
</evidence>
<comment type="caution">
    <text evidence="1">The sequence shown here is derived from an EMBL/GenBank/DDBJ whole genome shotgun (WGS) entry which is preliminary data.</text>
</comment>
<organism evidence="1 2">
    <name type="scientific">Candidatus Portnoybacteria bacterium CG06_land_8_20_14_3_00_39_12</name>
    <dbReference type="NCBI Taxonomy" id="1974809"/>
    <lineage>
        <taxon>Bacteria</taxon>
        <taxon>Candidatus Portnoyibacteriota</taxon>
    </lineage>
</organism>
<dbReference type="EMBL" id="PEVY01000049">
    <property type="protein sequence ID" value="PIU75156.1"/>
    <property type="molecule type" value="Genomic_DNA"/>
</dbReference>
<dbReference type="AlphaFoldDB" id="A0A2M7AX42"/>
<proteinExistence type="predicted"/>
<evidence type="ECO:0000313" key="2">
    <source>
        <dbReference type="Proteomes" id="UP000228775"/>
    </source>
</evidence>
<accession>A0A2M7AX42</accession>
<reference evidence="2" key="1">
    <citation type="submission" date="2017-09" db="EMBL/GenBank/DDBJ databases">
        <title>Depth-based differentiation of microbial function through sediment-hosted aquifers and enrichment of novel symbionts in the deep terrestrial subsurface.</title>
        <authorList>
            <person name="Probst A.J."/>
            <person name="Ladd B."/>
            <person name="Jarett J.K."/>
            <person name="Geller-Mcgrath D.E."/>
            <person name="Sieber C.M.K."/>
            <person name="Emerson J.B."/>
            <person name="Anantharaman K."/>
            <person name="Thomas B.C."/>
            <person name="Malmstrom R."/>
            <person name="Stieglmeier M."/>
            <person name="Klingl A."/>
            <person name="Woyke T."/>
            <person name="Ryan C.M."/>
            <person name="Banfield J.F."/>
        </authorList>
    </citation>
    <scope>NUCLEOTIDE SEQUENCE [LARGE SCALE GENOMIC DNA]</scope>
</reference>
<gene>
    <name evidence="1" type="ORF">COS76_02310</name>
</gene>
<sequence length="147" mass="15282">MPKIKSLVLILGVLIMSFLVGYLVFAAWTEPTAAPPGANVPAPINVGTTTQTKASTLTINPGELQAQLFRDIDAGGTWYVNPSGISVFSGNVGIGTADPGTAKLNVQVPAGSDALKINTFKFRPISATEMGVYDSGGNQVLIFDEGI</sequence>
<name>A0A2M7AX42_9BACT</name>
<protein>
    <submittedName>
        <fullName evidence="1">Uncharacterized protein</fullName>
    </submittedName>
</protein>
<dbReference type="Proteomes" id="UP000228775">
    <property type="component" value="Unassembled WGS sequence"/>
</dbReference>